<dbReference type="AlphaFoldDB" id="M5UGW3"/>
<feature type="transmembrane region" description="Helical" evidence="2">
    <location>
        <begin position="827"/>
        <end position="850"/>
    </location>
</feature>
<feature type="transmembrane region" description="Helical" evidence="2">
    <location>
        <begin position="384"/>
        <end position="404"/>
    </location>
</feature>
<evidence type="ECO:0000313" key="4">
    <source>
        <dbReference type="Proteomes" id="UP000011885"/>
    </source>
</evidence>
<organism evidence="3 4">
    <name type="scientific">Rhodopirellula sallentina SM41</name>
    <dbReference type="NCBI Taxonomy" id="1263870"/>
    <lineage>
        <taxon>Bacteria</taxon>
        <taxon>Pseudomonadati</taxon>
        <taxon>Planctomycetota</taxon>
        <taxon>Planctomycetia</taxon>
        <taxon>Pirellulales</taxon>
        <taxon>Pirellulaceae</taxon>
        <taxon>Rhodopirellula</taxon>
    </lineage>
</organism>
<feature type="compositionally biased region" description="Basic and acidic residues" evidence="1">
    <location>
        <begin position="1"/>
        <end position="11"/>
    </location>
</feature>
<feature type="transmembrane region" description="Helical" evidence="2">
    <location>
        <begin position="424"/>
        <end position="441"/>
    </location>
</feature>
<dbReference type="EMBL" id="ANOH01000223">
    <property type="protein sequence ID" value="EMI55243.1"/>
    <property type="molecule type" value="Genomic_DNA"/>
</dbReference>
<feature type="region of interest" description="Disordered" evidence="1">
    <location>
        <begin position="1"/>
        <end position="20"/>
    </location>
</feature>
<protein>
    <submittedName>
        <fullName evidence="3">Putative membrane protein</fullName>
    </submittedName>
</protein>
<keyword evidence="2" id="KW-0812">Transmembrane</keyword>
<reference evidence="3 4" key="1">
    <citation type="journal article" date="2013" name="Mar. Genomics">
        <title>Expression of sulfatases in Rhodopirellula baltica and the diversity of sulfatases in the genus Rhodopirellula.</title>
        <authorList>
            <person name="Wegner C.E."/>
            <person name="Richter-Heitmann T."/>
            <person name="Klindworth A."/>
            <person name="Klockow C."/>
            <person name="Richter M."/>
            <person name="Achstetter T."/>
            <person name="Glockner F.O."/>
            <person name="Harder J."/>
        </authorList>
    </citation>
    <scope>NUCLEOTIDE SEQUENCE [LARGE SCALE GENOMIC DNA]</scope>
    <source>
        <strain evidence="3 4">SM41</strain>
    </source>
</reference>
<keyword evidence="2" id="KW-0472">Membrane</keyword>
<feature type="compositionally biased region" description="Polar residues" evidence="1">
    <location>
        <begin position="291"/>
        <end position="308"/>
    </location>
</feature>
<dbReference type="RefSeq" id="WP_008680242.1">
    <property type="nucleotide sequence ID" value="NZ_ANOH01000223.1"/>
</dbReference>
<sequence length="863" mass="94673">MRIPSELHGESLYRGTRSRHRPTQSWRRVIRLSIVLALVVVVMRQAARPGIYQAFFPEASQSGAVNVARTIPPSANTSVPTQSADATGRPTDLNTVASDGSNDLTSQIRQRFEQWVDSAPEDELLLALATWLRGELLPAKLDDSLLVGRPADAAILAVMIQDKLIRLAKDGTVWRAADGAGLYSTLGMHQTNGVRFQALQHQRAVPVVAGVLPLLQQPEVYRGRSLVAQGEVVRIEKISSPADSDDRCKEFGITSYWNLWLMPEDASRRPWMVVVSDLPTPLQSLTHSHAVNQTPTSETEASASQSDPNKVVFPVSSPRPVVEVAGEYLKRLSYQSASGAELTPVIVGHIRSYRTNGNPTVSAAIRAAEPSNGEAIQTDDEVPLVWIVVGSAVIGVLFSVWVFWRTSVLNRQLRQRRDRRKVTLGMTIATVFAAMSAASSASGQSLSDLLPGYDRSRMEGIVEDVRPSLDNPGVNVDEIAKLVFRMDRLSETVLKQRLEQSADEPVVGDAVAVDDTVLESQTFTVGSTLQEYLGIDRVEMLRLSPVDGLPRFVFARGSSQRMSPGDRVSGVAVRIRFPGDGNESSLLLDVAGRLGWQPAQPASPSENVLAMQGIDLGRLAEVDLLDRKPLSESDSPVFYPMIGASAKVAEHLTGAEDFDKSVLAMRENATDALPVKLLQNPTAFTGQWIRLRVETVRITRVAVQSEQRRREIGGDAYYEIDAIGDLGKVQLQIEVPDGEPVVMENRYPVTIVTRELPDFLQQSDRADGPLVTTVNRAIHVEGFFYRLWSYESDFMKQRGGKQFAPLIIAGVIEDLRPTSDDPMGVQAIGQIAAFAVVGAILAAIAFHWVTKRGDKESRKRRYG</sequence>
<feature type="region of interest" description="Disordered" evidence="1">
    <location>
        <begin position="291"/>
        <end position="310"/>
    </location>
</feature>
<name>M5UGW3_9BACT</name>
<comment type="caution">
    <text evidence="3">The sequence shown here is derived from an EMBL/GenBank/DDBJ whole genome shotgun (WGS) entry which is preliminary data.</text>
</comment>
<accession>M5UGW3</accession>
<proteinExistence type="predicted"/>
<dbReference type="Proteomes" id="UP000011885">
    <property type="component" value="Unassembled WGS sequence"/>
</dbReference>
<feature type="region of interest" description="Disordered" evidence="1">
    <location>
        <begin position="71"/>
        <end position="92"/>
    </location>
</feature>
<evidence type="ECO:0000256" key="2">
    <source>
        <dbReference type="SAM" id="Phobius"/>
    </source>
</evidence>
<keyword evidence="4" id="KW-1185">Reference proteome</keyword>
<evidence type="ECO:0000256" key="1">
    <source>
        <dbReference type="SAM" id="MobiDB-lite"/>
    </source>
</evidence>
<gene>
    <name evidence="3" type="ORF">RSSM_03277</name>
</gene>
<feature type="compositionally biased region" description="Polar residues" evidence="1">
    <location>
        <begin position="73"/>
        <end position="85"/>
    </location>
</feature>
<evidence type="ECO:0000313" key="3">
    <source>
        <dbReference type="EMBL" id="EMI55243.1"/>
    </source>
</evidence>
<keyword evidence="2" id="KW-1133">Transmembrane helix</keyword>
<dbReference type="PATRIC" id="fig|1263870.3.peg.3481"/>